<evidence type="ECO:0000256" key="2">
    <source>
        <dbReference type="ARBA" id="ARBA00022857"/>
    </source>
</evidence>
<evidence type="ECO:0000256" key="1">
    <source>
        <dbReference type="ARBA" id="ARBA00006328"/>
    </source>
</evidence>
<dbReference type="PANTHER" id="PTHR42748">
    <property type="entry name" value="NITROGEN METABOLITE REPRESSION PROTEIN NMRA FAMILY MEMBER"/>
    <property type="match status" value="1"/>
</dbReference>
<evidence type="ECO:0000313" key="4">
    <source>
        <dbReference type="EMBL" id="KIP02462.1"/>
    </source>
</evidence>
<dbReference type="EMBL" id="KN840674">
    <property type="protein sequence ID" value="KIP02462.1"/>
    <property type="molecule type" value="Genomic_DNA"/>
</dbReference>
<gene>
    <name evidence="4" type="ORF">PHLGIDRAFT_293191</name>
</gene>
<dbReference type="GO" id="GO:0005634">
    <property type="term" value="C:nucleus"/>
    <property type="evidence" value="ECO:0007669"/>
    <property type="project" value="TreeGrafter"/>
</dbReference>
<accession>A0A0C3S0G6</accession>
<dbReference type="CDD" id="cd05251">
    <property type="entry name" value="NmrA_like_SDR_a"/>
    <property type="match status" value="1"/>
</dbReference>
<dbReference type="HOGENOM" id="CLU_007383_8_0_1"/>
<organism evidence="4 5">
    <name type="scientific">Phlebiopsis gigantea (strain 11061_1 CR5-6)</name>
    <name type="common">White-rot fungus</name>
    <name type="synonym">Peniophora gigantea</name>
    <dbReference type="NCBI Taxonomy" id="745531"/>
    <lineage>
        <taxon>Eukaryota</taxon>
        <taxon>Fungi</taxon>
        <taxon>Dikarya</taxon>
        <taxon>Basidiomycota</taxon>
        <taxon>Agaricomycotina</taxon>
        <taxon>Agaricomycetes</taxon>
        <taxon>Polyporales</taxon>
        <taxon>Phanerochaetaceae</taxon>
        <taxon>Phlebiopsis</taxon>
    </lineage>
</organism>
<dbReference type="Gene3D" id="3.40.50.720">
    <property type="entry name" value="NAD(P)-binding Rossmann-like Domain"/>
    <property type="match status" value="1"/>
</dbReference>
<name>A0A0C3S0G6_PHLG1</name>
<reference evidence="4 5" key="1">
    <citation type="journal article" date="2014" name="PLoS Genet.">
        <title>Analysis of the Phlebiopsis gigantea genome, transcriptome and secretome provides insight into its pioneer colonization strategies of wood.</title>
        <authorList>
            <person name="Hori C."/>
            <person name="Ishida T."/>
            <person name="Igarashi K."/>
            <person name="Samejima M."/>
            <person name="Suzuki H."/>
            <person name="Master E."/>
            <person name="Ferreira P."/>
            <person name="Ruiz-Duenas F.J."/>
            <person name="Held B."/>
            <person name="Canessa P."/>
            <person name="Larrondo L.F."/>
            <person name="Schmoll M."/>
            <person name="Druzhinina I.S."/>
            <person name="Kubicek C.P."/>
            <person name="Gaskell J.A."/>
            <person name="Kersten P."/>
            <person name="St John F."/>
            <person name="Glasner J."/>
            <person name="Sabat G."/>
            <person name="Splinter BonDurant S."/>
            <person name="Syed K."/>
            <person name="Yadav J."/>
            <person name="Mgbeahuruike A.C."/>
            <person name="Kovalchuk A."/>
            <person name="Asiegbu F.O."/>
            <person name="Lackner G."/>
            <person name="Hoffmeister D."/>
            <person name="Rencoret J."/>
            <person name="Gutierrez A."/>
            <person name="Sun H."/>
            <person name="Lindquist E."/>
            <person name="Barry K."/>
            <person name="Riley R."/>
            <person name="Grigoriev I.V."/>
            <person name="Henrissat B."/>
            <person name="Kues U."/>
            <person name="Berka R.M."/>
            <person name="Martinez A.T."/>
            <person name="Covert S.F."/>
            <person name="Blanchette R.A."/>
            <person name="Cullen D."/>
        </authorList>
    </citation>
    <scope>NUCLEOTIDE SEQUENCE [LARGE SCALE GENOMIC DNA]</scope>
    <source>
        <strain evidence="4 5">11061_1 CR5-6</strain>
    </source>
</reference>
<dbReference type="Proteomes" id="UP000053257">
    <property type="component" value="Unassembled WGS sequence"/>
</dbReference>
<dbReference type="SUPFAM" id="SSF51735">
    <property type="entry name" value="NAD(P)-binding Rossmann-fold domains"/>
    <property type="match status" value="1"/>
</dbReference>
<sequence>MRVPRYIKKVILVIGATGAQGLAVIDGLLAPSADGSPSPYAVRALTRNPGHRRALELAAKGVHLFKGSGIELNDIQEALQGVYGVWVNTDSHALGEQAEVYLGMRIFEEAKRIKSLRHFVYSNLEYTFKKGGYDPQYRCEHYDGKGRVSDWMKAQPSIVSDSEMSWSVITLAAYMEMLNFMFSPFTRRADGTYVFAAPVGDGQIPMITFTDIGYFARYVFDNRAVTSGKDLEVTSDMVRWDYLVETFKKVTGKKAVFVRQTINEWMNCYKGVDGPTSHGGAPGLTFRESFSGWWAIYRDNLLTRDMELMKKIHPGVQNLEDWMKETNYTGERPEIALLKDAEDSDAAFALDLEYIQSTLSKF</sequence>
<dbReference type="PANTHER" id="PTHR42748:SF14">
    <property type="entry name" value="SNOAL-LIKE DOMAIN-CONTAINING PROTEIN"/>
    <property type="match status" value="1"/>
</dbReference>
<comment type="similarity">
    <text evidence="1">Belongs to the NmrA-type oxidoreductase family.</text>
</comment>
<keyword evidence="2" id="KW-0521">NADP</keyword>
<keyword evidence="5" id="KW-1185">Reference proteome</keyword>
<dbReference type="AlphaFoldDB" id="A0A0C3S0G6"/>
<protein>
    <recommendedName>
        <fullName evidence="3">NmrA-like domain-containing protein</fullName>
    </recommendedName>
</protein>
<proteinExistence type="inferred from homology"/>
<dbReference type="OrthoDB" id="300709at2759"/>
<dbReference type="Pfam" id="PF05368">
    <property type="entry name" value="NmrA"/>
    <property type="match status" value="1"/>
</dbReference>
<dbReference type="Gene3D" id="3.90.25.10">
    <property type="entry name" value="UDP-galactose 4-epimerase, domain 1"/>
    <property type="match status" value="1"/>
</dbReference>
<dbReference type="InterPro" id="IPR036291">
    <property type="entry name" value="NAD(P)-bd_dom_sf"/>
</dbReference>
<evidence type="ECO:0000313" key="5">
    <source>
        <dbReference type="Proteomes" id="UP000053257"/>
    </source>
</evidence>
<dbReference type="InterPro" id="IPR008030">
    <property type="entry name" value="NmrA-like"/>
</dbReference>
<evidence type="ECO:0000259" key="3">
    <source>
        <dbReference type="Pfam" id="PF05368"/>
    </source>
</evidence>
<dbReference type="InterPro" id="IPR051164">
    <property type="entry name" value="NmrA-like_oxidored"/>
</dbReference>
<feature type="domain" description="NmrA-like" evidence="3">
    <location>
        <begin position="8"/>
        <end position="261"/>
    </location>
</feature>
<dbReference type="STRING" id="745531.A0A0C3S0G6"/>